<dbReference type="InterPro" id="IPR029033">
    <property type="entry name" value="His_PPase_superfam"/>
</dbReference>
<dbReference type="SUPFAM" id="SSF53254">
    <property type="entry name" value="Phosphoglycerate mutase-like"/>
    <property type="match status" value="1"/>
</dbReference>
<dbReference type="SMART" id="SM00855">
    <property type="entry name" value="PGAM"/>
    <property type="match status" value="1"/>
</dbReference>
<dbReference type="GO" id="GO:0045820">
    <property type="term" value="P:negative regulation of glycolytic process"/>
    <property type="evidence" value="ECO:0007669"/>
    <property type="project" value="TreeGrafter"/>
</dbReference>
<dbReference type="Pfam" id="PF00300">
    <property type="entry name" value="His_Phos_1"/>
    <property type="match status" value="1"/>
</dbReference>
<dbReference type="GO" id="GO:0005829">
    <property type="term" value="C:cytosol"/>
    <property type="evidence" value="ECO:0007669"/>
    <property type="project" value="TreeGrafter"/>
</dbReference>
<organism evidence="2">
    <name type="scientific">marine metagenome</name>
    <dbReference type="NCBI Taxonomy" id="408172"/>
    <lineage>
        <taxon>unclassified sequences</taxon>
        <taxon>metagenomes</taxon>
        <taxon>ecological metagenomes</taxon>
    </lineage>
</organism>
<gene>
    <name evidence="2" type="ORF">METZ01_LOCUS405540</name>
</gene>
<sequence>MRHGETAWNRERRVMGDADIDLCEAGRLQSEAAAGVLADFAIDRVVSSPLVRAARSAGIVCQRLGLEPEEDEDLAE</sequence>
<feature type="non-terminal residue" evidence="2">
    <location>
        <position position="76"/>
    </location>
</feature>
<accession>A0A382W1G8</accession>
<name>A0A382W1G8_9ZZZZ</name>
<evidence type="ECO:0008006" key="3">
    <source>
        <dbReference type="Google" id="ProtNLM"/>
    </source>
</evidence>
<proteinExistence type="predicted"/>
<dbReference type="CDD" id="cd07067">
    <property type="entry name" value="HP_PGM_like"/>
    <property type="match status" value="1"/>
</dbReference>
<dbReference type="InterPro" id="IPR013078">
    <property type="entry name" value="His_Pase_superF_clade-1"/>
</dbReference>
<evidence type="ECO:0000256" key="1">
    <source>
        <dbReference type="ARBA" id="ARBA00022801"/>
    </source>
</evidence>
<dbReference type="GO" id="GO:0043456">
    <property type="term" value="P:regulation of pentose-phosphate shunt"/>
    <property type="evidence" value="ECO:0007669"/>
    <property type="project" value="TreeGrafter"/>
</dbReference>
<protein>
    <recommendedName>
        <fullName evidence="3">Histidine phosphatase family protein</fullName>
    </recommendedName>
</protein>
<dbReference type="PANTHER" id="PTHR46517">
    <property type="entry name" value="FRUCTOSE-2,6-BISPHOSPHATASE TIGAR"/>
    <property type="match status" value="1"/>
</dbReference>
<keyword evidence="1" id="KW-0378">Hydrolase</keyword>
<evidence type="ECO:0000313" key="2">
    <source>
        <dbReference type="EMBL" id="SVD52686.1"/>
    </source>
</evidence>
<dbReference type="AlphaFoldDB" id="A0A382W1G8"/>
<dbReference type="InterPro" id="IPR051695">
    <property type="entry name" value="Phosphoglycerate_Mutase"/>
</dbReference>
<dbReference type="PANTHER" id="PTHR46517:SF1">
    <property type="entry name" value="FRUCTOSE-2,6-BISPHOSPHATASE TIGAR"/>
    <property type="match status" value="1"/>
</dbReference>
<dbReference type="GO" id="GO:0004331">
    <property type="term" value="F:fructose-2,6-bisphosphate 2-phosphatase activity"/>
    <property type="evidence" value="ECO:0007669"/>
    <property type="project" value="TreeGrafter"/>
</dbReference>
<dbReference type="EMBL" id="UINC01156328">
    <property type="protein sequence ID" value="SVD52686.1"/>
    <property type="molecule type" value="Genomic_DNA"/>
</dbReference>
<reference evidence="2" key="1">
    <citation type="submission" date="2018-05" db="EMBL/GenBank/DDBJ databases">
        <authorList>
            <person name="Lanie J.A."/>
            <person name="Ng W.-L."/>
            <person name="Kazmierczak K.M."/>
            <person name="Andrzejewski T.M."/>
            <person name="Davidsen T.M."/>
            <person name="Wayne K.J."/>
            <person name="Tettelin H."/>
            <person name="Glass J.I."/>
            <person name="Rusch D."/>
            <person name="Podicherti R."/>
            <person name="Tsui H.-C.T."/>
            <person name="Winkler M.E."/>
        </authorList>
    </citation>
    <scope>NUCLEOTIDE SEQUENCE</scope>
</reference>
<dbReference type="Gene3D" id="3.40.50.1240">
    <property type="entry name" value="Phosphoglycerate mutase-like"/>
    <property type="match status" value="1"/>
</dbReference>